<evidence type="ECO:0000313" key="6">
    <source>
        <dbReference type="Proteomes" id="UP001549047"/>
    </source>
</evidence>
<accession>A0ABV2J2C0</accession>
<evidence type="ECO:0000256" key="3">
    <source>
        <dbReference type="SAM" id="SignalP"/>
    </source>
</evidence>
<proteinExistence type="inferred from homology"/>
<keyword evidence="6" id="KW-1185">Reference proteome</keyword>
<dbReference type="Proteomes" id="UP001549047">
    <property type="component" value="Unassembled WGS sequence"/>
</dbReference>
<dbReference type="RefSeq" id="WP_354557356.1">
    <property type="nucleotide sequence ID" value="NZ_JBEPMB010000005.1"/>
</dbReference>
<feature type="coiled-coil region" evidence="2">
    <location>
        <begin position="153"/>
        <end position="180"/>
    </location>
</feature>
<dbReference type="EMBL" id="JBEPMB010000005">
    <property type="protein sequence ID" value="MET3614866.1"/>
    <property type="molecule type" value="Genomic_DNA"/>
</dbReference>
<evidence type="ECO:0000256" key="2">
    <source>
        <dbReference type="SAM" id="Coils"/>
    </source>
</evidence>
<feature type="signal peptide" evidence="3">
    <location>
        <begin position="1"/>
        <end position="27"/>
    </location>
</feature>
<name>A0ABV2J2C0_9HYPH</name>
<keyword evidence="2" id="KW-0175">Coiled coil</keyword>
<organism evidence="5 6">
    <name type="scientific">Rhizobium aquaticum</name>
    <dbReference type="NCBI Taxonomy" id="1549636"/>
    <lineage>
        <taxon>Bacteria</taxon>
        <taxon>Pseudomonadati</taxon>
        <taxon>Pseudomonadota</taxon>
        <taxon>Alphaproteobacteria</taxon>
        <taxon>Hyphomicrobiales</taxon>
        <taxon>Rhizobiaceae</taxon>
        <taxon>Rhizobium/Agrobacterium group</taxon>
        <taxon>Rhizobium</taxon>
    </lineage>
</organism>
<dbReference type="Gene3D" id="1.10.287.470">
    <property type="entry name" value="Helix hairpin bin"/>
    <property type="match status" value="1"/>
</dbReference>
<comment type="similarity">
    <text evidence="1">Belongs to the membrane fusion protein (MFP) (TC 8.A.1) family.</text>
</comment>
<feature type="domain" description="CzcB-like barrel-sandwich hybrid" evidence="4">
    <location>
        <begin position="72"/>
        <end position="209"/>
    </location>
</feature>
<evidence type="ECO:0000313" key="5">
    <source>
        <dbReference type="EMBL" id="MET3614866.1"/>
    </source>
</evidence>
<feature type="chain" id="PRO_5046278040" evidence="3">
    <location>
        <begin position="28"/>
        <end position="367"/>
    </location>
</feature>
<reference evidence="5 6" key="1">
    <citation type="submission" date="2024-06" db="EMBL/GenBank/DDBJ databases">
        <title>Genomic Encyclopedia of Type Strains, Phase IV (KMG-IV): sequencing the most valuable type-strain genomes for metagenomic binning, comparative biology and taxonomic classification.</title>
        <authorList>
            <person name="Goeker M."/>
        </authorList>
    </citation>
    <scope>NUCLEOTIDE SEQUENCE [LARGE SCALE GENOMIC DNA]</scope>
    <source>
        <strain evidence="5 6">DSM 29780</strain>
    </source>
</reference>
<protein>
    <submittedName>
        <fullName evidence="5">RND family efflux transporter MFP subunit</fullName>
    </submittedName>
</protein>
<dbReference type="PANTHER" id="PTHR30469">
    <property type="entry name" value="MULTIDRUG RESISTANCE PROTEIN MDTA"/>
    <property type="match status" value="1"/>
</dbReference>
<dbReference type="NCBIfam" id="TIGR01730">
    <property type="entry name" value="RND_mfp"/>
    <property type="match status" value="1"/>
</dbReference>
<dbReference type="PANTHER" id="PTHR30469:SF38">
    <property type="entry name" value="HLYD FAMILY SECRETION PROTEIN"/>
    <property type="match status" value="1"/>
</dbReference>
<sequence length="367" mass="38160">MDMKLRSRSARALAAALILSPCSPCLGITPALSAEKPEYTLQVVVEKAHQSDVSKPLNVTGTIAAAKSSDLAFRVGGTVVERLVQTGDAVKAGQLLARLGTAELQANITAAQAGVASAKATFDLATSDLARQKSLLDKGFATRSAYEQSTKSVDVAKAQLDIAQSQLQIAEDNLSYAELKAGSDGVVTAVNVEIGQVVQAGQAVITIANGNAKQAVFDVSDALIATGEIRKAEIFLVADPSVKAKVQLAEVSPTVNVRTGTVRIKADIIDPPARMTLGAAVAGTGSSQPISGFPLPYSALSRQDGAPIVWVVDPAAKKATPRKVKLLQYIGQTMVVSGDLKEGDLVVTKGNVFLSPDLVVNYTEAAR</sequence>
<dbReference type="Gene3D" id="2.40.30.170">
    <property type="match status" value="1"/>
</dbReference>
<gene>
    <name evidence="5" type="ORF">ABID16_003209</name>
</gene>
<dbReference type="InterPro" id="IPR006143">
    <property type="entry name" value="RND_pump_MFP"/>
</dbReference>
<dbReference type="SUPFAM" id="SSF111369">
    <property type="entry name" value="HlyD-like secretion proteins"/>
    <property type="match status" value="1"/>
</dbReference>
<dbReference type="InterPro" id="IPR058647">
    <property type="entry name" value="BSH_CzcB-like"/>
</dbReference>
<evidence type="ECO:0000256" key="1">
    <source>
        <dbReference type="ARBA" id="ARBA00009477"/>
    </source>
</evidence>
<comment type="caution">
    <text evidence="5">The sequence shown here is derived from an EMBL/GenBank/DDBJ whole genome shotgun (WGS) entry which is preliminary data.</text>
</comment>
<evidence type="ECO:0000259" key="4">
    <source>
        <dbReference type="Pfam" id="PF25973"/>
    </source>
</evidence>
<dbReference type="Gene3D" id="2.40.50.100">
    <property type="match status" value="1"/>
</dbReference>
<keyword evidence="3" id="KW-0732">Signal</keyword>
<dbReference type="Gene3D" id="2.40.420.20">
    <property type="match status" value="1"/>
</dbReference>
<dbReference type="Pfam" id="PF25973">
    <property type="entry name" value="BSH_CzcB"/>
    <property type="match status" value="1"/>
</dbReference>